<dbReference type="InterPro" id="IPR000315">
    <property type="entry name" value="Znf_B-box"/>
</dbReference>
<dbReference type="Gene3D" id="4.10.830.40">
    <property type="match status" value="1"/>
</dbReference>
<evidence type="ECO:0000259" key="6">
    <source>
        <dbReference type="PROSITE" id="PS50119"/>
    </source>
</evidence>
<dbReference type="SMART" id="SM00449">
    <property type="entry name" value="SPRY"/>
    <property type="match status" value="1"/>
</dbReference>
<dbReference type="PANTHER" id="PTHR25465:SF32">
    <property type="entry name" value="BLOODTHIRSTY-RELATED GENE FAMILY, MEMBER 16 ISOFORM X1-RELATED"/>
    <property type="match status" value="1"/>
</dbReference>
<keyword evidence="3" id="KW-0862">Zinc</keyword>
<evidence type="ECO:0000313" key="9">
    <source>
        <dbReference type="Proteomes" id="UP001108240"/>
    </source>
</evidence>
<dbReference type="GeneTree" id="ENSGT01040000240385"/>
<dbReference type="Proteomes" id="UP001108240">
    <property type="component" value="Unplaced"/>
</dbReference>
<dbReference type="InterPro" id="IPR013320">
    <property type="entry name" value="ConA-like_dom_sf"/>
</dbReference>
<protein>
    <submittedName>
        <fullName evidence="8">Uncharacterized protein</fullName>
    </submittedName>
</protein>
<dbReference type="InterPro" id="IPR058030">
    <property type="entry name" value="TRIM8/14/16/25/29/45/65_CC"/>
</dbReference>
<accession>A0A8C0Y2U5</accession>
<evidence type="ECO:0000256" key="2">
    <source>
        <dbReference type="ARBA" id="ARBA00022771"/>
    </source>
</evidence>
<dbReference type="Gene3D" id="2.60.120.920">
    <property type="match status" value="1"/>
</dbReference>
<dbReference type="InterPro" id="IPR051051">
    <property type="entry name" value="E3_ubiq-ligase_TRIM/RNF"/>
</dbReference>
<dbReference type="SUPFAM" id="SSF49899">
    <property type="entry name" value="Concanavalin A-like lectins/glucanases"/>
    <property type="match status" value="1"/>
</dbReference>
<evidence type="ECO:0000256" key="3">
    <source>
        <dbReference type="ARBA" id="ARBA00022833"/>
    </source>
</evidence>
<reference evidence="8" key="1">
    <citation type="submission" date="2025-08" db="UniProtKB">
        <authorList>
            <consortium name="Ensembl"/>
        </authorList>
    </citation>
    <scope>IDENTIFICATION</scope>
</reference>
<dbReference type="CDD" id="cd19802">
    <property type="entry name" value="Bbox1_TRIM8-like"/>
    <property type="match status" value="1"/>
</dbReference>
<evidence type="ECO:0000256" key="5">
    <source>
        <dbReference type="SAM" id="Coils"/>
    </source>
</evidence>
<evidence type="ECO:0000256" key="1">
    <source>
        <dbReference type="ARBA" id="ARBA00022723"/>
    </source>
</evidence>
<dbReference type="Ensembl" id="ENSCCRT00000003461.2">
    <property type="protein sequence ID" value="ENSCCRP00000003135.2"/>
    <property type="gene ID" value="ENSCCRG00000001944.2"/>
</dbReference>
<keyword evidence="1" id="KW-0479">Metal-binding</keyword>
<dbReference type="PRINTS" id="PR01407">
    <property type="entry name" value="BUTYPHLNCDUF"/>
</dbReference>
<dbReference type="InterPro" id="IPR003877">
    <property type="entry name" value="SPRY_dom"/>
</dbReference>
<dbReference type="GO" id="GO:0005737">
    <property type="term" value="C:cytoplasm"/>
    <property type="evidence" value="ECO:0007669"/>
    <property type="project" value="UniProtKB-ARBA"/>
</dbReference>
<proteinExistence type="predicted"/>
<keyword evidence="9" id="KW-1185">Reference proteome</keyword>
<dbReference type="PANTHER" id="PTHR25465">
    <property type="entry name" value="B-BOX DOMAIN CONTAINING"/>
    <property type="match status" value="1"/>
</dbReference>
<feature type="domain" description="B30.2/SPRY" evidence="7">
    <location>
        <begin position="352"/>
        <end position="548"/>
    </location>
</feature>
<evidence type="ECO:0000259" key="7">
    <source>
        <dbReference type="PROSITE" id="PS50188"/>
    </source>
</evidence>
<dbReference type="FunFam" id="2.60.120.920:FF:000004">
    <property type="entry name" value="Butyrophilin subfamily 1 member A1"/>
    <property type="match status" value="1"/>
</dbReference>
<reference evidence="8" key="2">
    <citation type="submission" date="2025-09" db="UniProtKB">
        <authorList>
            <consortium name="Ensembl"/>
        </authorList>
    </citation>
    <scope>IDENTIFICATION</scope>
</reference>
<dbReference type="PROSITE" id="PS50119">
    <property type="entry name" value="ZF_BBOX"/>
    <property type="match status" value="1"/>
</dbReference>
<dbReference type="Pfam" id="PF00622">
    <property type="entry name" value="SPRY"/>
    <property type="match status" value="1"/>
</dbReference>
<dbReference type="SUPFAM" id="SSF57845">
    <property type="entry name" value="B-box zinc-binding domain"/>
    <property type="match status" value="1"/>
</dbReference>
<dbReference type="CDD" id="cd13733">
    <property type="entry name" value="SPRY_PRY_C-I_1"/>
    <property type="match status" value="1"/>
</dbReference>
<dbReference type="OMA" id="HNTHNIV"/>
<dbReference type="Gene3D" id="3.30.160.60">
    <property type="entry name" value="Classic Zinc Finger"/>
    <property type="match status" value="1"/>
</dbReference>
<keyword evidence="5" id="KW-0175">Coiled coil</keyword>
<dbReference type="InterPro" id="IPR006574">
    <property type="entry name" value="PRY"/>
</dbReference>
<dbReference type="SMART" id="SM00336">
    <property type="entry name" value="BBOX"/>
    <property type="match status" value="1"/>
</dbReference>
<dbReference type="Pfam" id="PF00643">
    <property type="entry name" value="zf-B_box"/>
    <property type="match status" value="1"/>
</dbReference>
<dbReference type="InterPro" id="IPR003879">
    <property type="entry name" value="Butyrophylin_SPRY"/>
</dbReference>
<dbReference type="InterPro" id="IPR043136">
    <property type="entry name" value="B30.2/SPRY_sf"/>
</dbReference>
<evidence type="ECO:0000256" key="4">
    <source>
        <dbReference type="PROSITE-ProRule" id="PRU00024"/>
    </source>
</evidence>
<dbReference type="Pfam" id="PF25600">
    <property type="entry name" value="TRIM_CC"/>
    <property type="match status" value="1"/>
</dbReference>
<dbReference type="PROSITE" id="PS50188">
    <property type="entry name" value="B302_SPRY"/>
    <property type="match status" value="1"/>
</dbReference>
<organism evidence="8 9">
    <name type="scientific">Cyprinus carpio carpio</name>
    <dbReference type="NCBI Taxonomy" id="630221"/>
    <lineage>
        <taxon>Eukaryota</taxon>
        <taxon>Metazoa</taxon>
        <taxon>Chordata</taxon>
        <taxon>Craniata</taxon>
        <taxon>Vertebrata</taxon>
        <taxon>Euteleostomi</taxon>
        <taxon>Actinopterygii</taxon>
        <taxon>Neopterygii</taxon>
        <taxon>Teleostei</taxon>
        <taxon>Ostariophysi</taxon>
        <taxon>Cypriniformes</taxon>
        <taxon>Cyprinidae</taxon>
        <taxon>Cyprininae</taxon>
        <taxon>Cyprinus</taxon>
    </lineage>
</organism>
<dbReference type="GO" id="GO:0008270">
    <property type="term" value="F:zinc ion binding"/>
    <property type="evidence" value="ECO:0007669"/>
    <property type="project" value="UniProtKB-KW"/>
</dbReference>
<dbReference type="CDD" id="cd19769">
    <property type="entry name" value="Bbox2_TRIM16-like"/>
    <property type="match status" value="1"/>
</dbReference>
<feature type="coiled-coil region" evidence="5">
    <location>
        <begin position="155"/>
        <end position="201"/>
    </location>
</feature>
<feature type="domain" description="B box-type" evidence="6">
    <location>
        <begin position="61"/>
        <end position="101"/>
    </location>
</feature>
<dbReference type="InterPro" id="IPR001870">
    <property type="entry name" value="B30.2/SPRY"/>
</dbReference>
<sequence>MKMQESQNNNVPCDACHGNQKLSAVKSCLQCVTSFCETHLENHKTAARLMKHKLIDPVENLEDYICGKHDKPLELFCRDDRTFLCLICTEIEHNTHNIVPIEQESGDQRTQLEQTQAEVKMMIQDRIKKTEEIKSSVTINKNNSVKILTALIHCIERCQSELLEVMEQKQKTAEKQAEELIKELVQEITELKRRETELEMLSHTEDHLHFLQTCSSVSAPPQVKSWTSNITDMNIDLNTETLDKALQSLQETIKMELKKFFEITHCPYRPSTVQETSGSDSGSTDSVPSHPLLVFESSSVMEKKDVSAILSTQQGTLTEVLKTTASSVQTEDKIYFNDKSSTPSPKTVEKINKKVFGTADLSTIRKLYAVNVILDPNTAYPKLNLSKDGKQVKHGGSWRDVPNNPERFDSSACVLGKDGFSCGKFYYEVEVGEKTEWDLGVARESIKRKGKITVCPEKGFWCIWLRNGGEYVANESSPVSISLKDKPQKVGVFVDYEEGLVSFYNVGTKTIIYSFTGQSFTEKIYPFFSPCNKRSDENTKPLIISTTS</sequence>
<dbReference type="SMART" id="SM00589">
    <property type="entry name" value="PRY"/>
    <property type="match status" value="1"/>
</dbReference>
<name>A0A8C0Y2U5_CYPCA</name>
<dbReference type="Pfam" id="PF13765">
    <property type="entry name" value="PRY"/>
    <property type="match status" value="1"/>
</dbReference>
<keyword evidence="2 4" id="KW-0863">Zinc-finger</keyword>
<dbReference type="AlphaFoldDB" id="A0A8C0Y2U5"/>
<evidence type="ECO:0000313" key="8">
    <source>
        <dbReference type="Ensembl" id="ENSCCRP00000003135.2"/>
    </source>
</evidence>